<dbReference type="PANTHER" id="PTHR43784">
    <property type="entry name" value="GDSL-LIKE LIPASE/ACYLHYDROLASE, PUTATIVE (AFU_ORTHOLOGUE AFUA_2G00820)-RELATED"/>
    <property type="match status" value="1"/>
</dbReference>
<dbReference type="Gene3D" id="3.40.50.1110">
    <property type="entry name" value="SGNH hydrolase"/>
    <property type="match status" value="1"/>
</dbReference>
<dbReference type="EMBL" id="PYBW01000110">
    <property type="protein sequence ID" value="PYC71671.1"/>
    <property type="molecule type" value="Genomic_DNA"/>
</dbReference>
<accession>A0A2V4N9V9</accession>
<gene>
    <name evidence="3" type="ORF">C7C46_26675</name>
</gene>
<dbReference type="InterPro" id="IPR036514">
    <property type="entry name" value="SGNH_hydro_sf"/>
</dbReference>
<keyword evidence="4" id="KW-1185">Reference proteome</keyword>
<name>A0A2V4N9V9_9ACTN</name>
<protein>
    <submittedName>
        <fullName evidence="3">GDSL family lipase</fullName>
    </submittedName>
</protein>
<dbReference type="CDD" id="cd01832">
    <property type="entry name" value="SGNH_hydrolase_like_1"/>
    <property type="match status" value="1"/>
</dbReference>
<evidence type="ECO:0000259" key="2">
    <source>
        <dbReference type="Pfam" id="PF13472"/>
    </source>
</evidence>
<dbReference type="InterPro" id="IPR013830">
    <property type="entry name" value="SGNH_hydro"/>
</dbReference>
<proteinExistence type="predicted"/>
<dbReference type="SUPFAM" id="SSF52266">
    <property type="entry name" value="SGNH hydrolase"/>
    <property type="match status" value="1"/>
</dbReference>
<feature type="domain" description="SGNH hydrolase-type esterase" evidence="2">
    <location>
        <begin position="9"/>
        <end position="185"/>
    </location>
</feature>
<dbReference type="AlphaFoldDB" id="A0A2V4N9V9"/>
<dbReference type="RefSeq" id="WP_110672491.1">
    <property type="nucleotide sequence ID" value="NZ_PYBW01000110.1"/>
</dbReference>
<dbReference type="InterPro" id="IPR053140">
    <property type="entry name" value="GDSL_Rv0518-like"/>
</dbReference>
<feature type="region of interest" description="Disordered" evidence="1">
    <location>
        <begin position="238"/>
        <end position="258"/>
    </location>
</feature>
<dbReference type="PANTHER" id="PTHR43784:SF2">
    <property type="entry name" value="GDSL-LIKE LIPASE_ACYLHYDROLASE, PUTATIVE (AFU_ORTHOLOGUE AFUA_2G00820)-RELATED"/>
    <property type="match status" value="1"/>
</dbReference>
<dbReference type="Proteomes" id="UP000248039">
    <property type="component" value="Unassembled WGS sequence"/>
</dbReference>
<comment type="caution">
    <text evidence="3">The sequence shown here is derived from an EMBL/GenBank/DDBJ whole genome shotgun (WGS) entry which is preliminary data.</text>
</comment>
<evidence type="ECO:0000256" key="1">
    <source>
        <dbReference type="SAM" id="MobiDB-lite"/>
    </source>
</evidence>
<dbReference type="OrthoDB" id="3465773at2"/>
<sequence>MTTFTSYVALGDSFTEGMCDELLPDGHYRGWADRLAAALAREVAPADFRYANLAVRGKLIGQIRAEQLEPALALDGELVTLAGGLNDVLRPGCEIEQVQAQLGGAVERLLATGATVVLFTSTDPTRRMAGSARLMPAIERLRAFVAQLGEHPRVAVVDLFTATVFDDRRLWAEDRLHLSPEGHRRVAEAVRQALGREPAFDWRAPLPAAEAVGRAAKLRADLRWLRVHVGPWVLRRITGRSSGDGRPPKRAELSPYQP</sequence>
<evidence type="ECO:0000313" key="4">
    <source>
        <dbReference type="Proteomes" id="UP000248039"/>
    </source>
</evidence>
<organism evidence="3 4">
    <name type="scientific">Streptomyces tateyamensis</name>
    <dbReference type="NCBI Taxonomy" id="565073"/>
    <lineage>
        <taxon>Bacteria</taxon>
        <taxon>Bacillati</taxon>
        <taxon>Actinomycetota</taxon>
        <taxon>Actinomycetes</taxon>
        <taxon>Kitasatosporales</taxon>
        <taxon>Streptomycetaceae</taxon>
        <taxon>Streptomyces</taxon>
    </lineage>
</organism>
<dbReference type="Pfam" id="PF13472">
    <property type="entry name" value="Lipase_GDSL_2"/>
    <property type="match status" value="1"/>
</dbReference>
<reference evidence="3 4" key="1">
    <citation type="submission" date="2018-03" db="EMBL/GenBank/DDBJ databases">
        <title>Bioinformatic expansion and discovery of thiopeptide antibiotics.</title>
        <authorList>
            <person name="Schwalen C.J."/>
            <person name="Hudson G.A."/>
            <person name="Mitchell D.A."/>
        </authorList>
    </citation>
    <scope>NUCLEOTIDE SEQUENCE [LARGE SCALE GENOMIC DNA]</scope>
    <source>
        <strain evidence="3 4">ATCC 21389</strain>
    </source>
</reference>
<evidence type="ECO:0000313" key="3">
    <source>
        <dbReference type="EMBL" id="PYC71671.1"/>
    </source>
</evidence>